<evidence type="ECO:0000256" key="1">
    <source>
        <dbReference type="SAM" id="MobiDB-lite"/>
    </source>
</evidence>
<protein>
    <submittedName>
        <fullName evidence="2">Uncharacterized protein</fullName>
    </submittedName>
</protein>
<reference evidence="2" key="1">
    <citation type="submission" date="2021-03" db="EMBL/GenBank/DDBJ databases">
        <title>Draft genome sequence of rust myrtle Austropuccinia psidii MF-1, a brazilian biotype.</title>
        <authorList>
            <person name="Quecine M.C."/>
            <person name="Pachon D.M.R."/>
            <person name="Bonatelli M.L."/>
            <person name="Correr F.H."/>
            <person name="Franceschini L.M."/>
            <person name="Leite T.F."/>
            <person name="Margarido G.R.A."/>
            <person name="Almeida C.A."/>
            <person name="Ferrarezi J.A."/>
            <person name="Labate C.A."/>
        </authorList>
    </citation>
    <scope>NUCLEOTIDE SEQUENCE</scope>
    <source>
        <strain evidence="2">MF-1</strain>
    </source>
</reference>
<comment type="caution">
    <text evidence="2">The sequence shown here is derived from an EMBL/GenBank/DDBJ whole genome shotgun (WGS) entry which is preliminary data.</text>
</comment>
<feature type="compositionally biased region" description="Basic and acidic residues" evidence="1">
    <location>
        <begin position="56"/>
        <end position="66"/>
    </location>
</feature>
<dbReference type="EMBL" id="AVOT02030874">
    <property type="protein sequence ID" value="MBW0524198.1"/>
    <property type="molecule type" value="Genomic_DNA"/>
</dbReference>
<accession>A0A9Q3I121</accession>
<gene>
    <name evidence="2" type="ORF">O181_063913</name>
</gene>
<feature type="region of interest" description="Disordered" evidence="1">
    <location>
        <begin position="45"/>
        <end position="88"/>
    </location>
</feature>
<evidence type="ECO:0000313" key="2">
    <source>
        <dbReference type="EMBL" id="MBW0524198.1"/>
    </source>
</evidence>
<keyword evidence="3" id="KW-1185">Reference proteome</keyword>
<proteinExistence type="predicted"/>
<organism evidence="2 3">
    <name type="scientific">Austropuccinia psidii MF-1</name>
    <dbReference type="NCBI Taxonomy" id="1389203"/>
    <lineage>
        <taxon>Eukaryota</taxon>
        <taxon>Fungi</taxon>
        <taxon>Dikarya</taxon>
        <taxon>Basidiomycota</taxon>
        <taxon>Pucciniomycotina</taxon>
        <taxon>Pucciniomycetes</taxon>
        <taxon>Pucciniales</taxon>
        <taxon>Sphaerophragmiaceae</taxon>
        <taxon>Austropuccinia</taxon>
    </lineage>
</organism>
<dbReference type="Proteomes" id="UP000765509">
    <property type="component" value="Unassembled WGS sequence"/>
</dbReference>
<name>A0A9Q3I121_9BASI</name>
<dbReference type="AlphaFoldDB" id="A0A9Q3I121"/>
<evidence type="ECO:0000313" key="3">
    <source>
        <dbReference type="Proteomes" id="UP000765509"/>
    </source>
</evidence>
<sequence>MTIANKLMANITPDSQLSTYECLHQMLNGNHTKHEDNDSLQVSPNLNNENMEPSMEDCHIIPKSYEDSPSQSSTQRQKRCTSEEAQLH</sequence>